<sequence length="118" mass="13588">MTDFVKGCISIGADVTIIREVLVQHRYIKEWEKGFDSFKELHVSEGMTTILHWDIEHGVDYIFNVKENKGDVLLELVVEGVSTVIGGKYNLEEVRYYVDTVLSRIKALSQKLKLKNKE</sequence>
<accession>A0A2S9IVM3</accession>
<proteinExistence type="predicted"/>
<protein>
    <submittedName>
        <fullName evidence="1">Uncharacterized protein</fullName>
    </submittedName>
</protein>
<organism evidence="1 2">
    <name type="scientific">Sphingobacterium haloxyli</name>
    <dbReference type="NCBI Taxonomy" id="2100533"/>
    <lineage>
        <taxon>Bacteria</taxon>
        <taxon>Pseudomonadati</taxon>
        <taxon>Bacteroidota</taxon>
        <taxon>Sphingobacteriia</taxon>
        <taxon>Sphingobacteriales</taxon>
        <taxon>Sphingobacteriaceae</taxon>
        <taxon>Sphingobacterium</taxon>
    </lineage>
</organism>
<evidence type="ECO:0000313" key="2">
    <source>
        <dbReference type="Proteomes" id="UP000239711"/>
    </source>
</evidence>
<gene>
    <name evidence="1" type="ORF">C5745_19040</name>
</gene>
<dbReference type="Proteomes" id="UP000239711">
    <property type="component" value="Unassembled WGS sequence"/>
</dbReference>
<dbReference type="OrthoDB" id="714300at2"/>
<evidence type="ECO:0000313" key="1">
    <source>
        <dbReference type="EMBL" id="PRD44581.1"/>
    </source>
</evidence>
<dbReference type="EMBL" id="PVBQ01000025">
    <property type="protein sequence ID" value="PRD44581.1"/>
    <property type="molecule type" value="Genomic_DNA"/>
</dbReference>
<comment type="caution">
    <text evidence="1">The sequence shown here is derived from an EMBL/GenBank/DDBJ whole genome shotgun (WGS) entry which is preliminary data.</text>
</comment>
<reference evidence="1 2" key="1">
    <citation type="submission" date="2018-02" db="EMBL/GenBank/DDBJ databases">
        <title>The draft genome of Sphingobacterium sp. 5JN-11.</title>
        <authorList>
            <person name="Liu L."/>
            <person name="Li L."/>
            <person name="Liang L."/>
            <person name="Zhang X."/>
            <person name="Wang T."/>
        </authorList>
    </citation>
    <scope>NUCLEOTIDE SEQUENCE [LARGE SCALE GENOMIC DNA]</scope>
    <source>
        <strain evidence="1 2">5JN-11</strain>
    </source>
</reference>
<keyword evidence="2" id="KW-1185">Reference proteome</keyword>
<dbReference type="AlphaFoldDB" id="A0A2S9IVM3"/>
<name>A0A2S9IVM3_9SPHI</name>
<dbReference type="RefSeq" id="WP_105718608.1">
    <property type="nucleotide sequence ID" value="NZ_PVBQ01000025.1"/>
</dbReference>